<dbReference type="Proteomes" id="UP000827976">
    <property type="component" value="Chromosome 15"/>
</dbReference>
<gene>
    <name evidence="1" type="ORF">IHE45_15G118900</name>
</gene>
<reference evidence="2" key="1">
    <citation type="journal article" date="2022" name="Nat. Commun.">
        <title>Chromosome evolution and the genetic basis of agronomically important traits in greater yam.</title>
        <authorList>
            <person name="Bredeson J.V."/>
            <person name="Lyons J.B."/>
            <person name="Oniyinde I.O."/>
            <person name="Okereke N.R."/>
            <person name="Kolade O."/>
            <person name="Nnabue I."/>
            <person name="Nwadili C.O."/>
            <person name="Hribova E."/>
            <person name="Parker M."/>
            <person name="Nwogha J."/>
            <person name="Shu S."/>
            <person name="Carlson J."/>
            <person name="Kariba R."/>
            <person name="Muthemba S."/>
            <person name="Knop K."/>
            <person name="Barton G.J."/>
            <person name="Sherwood A.V."/>
            <person name="Lopez-Montes A."/>
            <person name="Asiedu R."/>
            <person name="Jamnadass R."/>
            <person name="Muchugi A."/>
            <person name="Goodstein D."/>
            <person name="Egesi C.N."/>
            <person name="Featherston J."/>
            <person name="Asfaw A."/>
            <person name="Simpson G.G."/>
            <person name="Dolezel J."/>
            <person name="Hendre P.S."/>
            <person name="Van Deynze A."/>
            <person name="Kumar P.L."/>
            <person name="Obidiegwu J.E."/>
            <person name="Bhattacharjee R."/>
            <person name="Rokhsar D.S."/>
        </authorList>
    </citation>
    <scope>NUCLEOTIDE SEQUENCE [LARGE SCALE GENOMIC DNA]</scope>
    <source>
        <strain evidence="2">cv. TDa95/00328</strain>
    </source>
</reference>
<accession>A0ACB7UP15</accession>
<sequence>MEFVQGMSSKDIKTVIAWILCFLAASISSAGGVGGGSLFLPILNLVAGLQIRTAATFSAFMVTGGSLTTVIYNLFVGTSLIDYEITLLSQPCLLLGVSVGVFFNIMFPEWLITVLFATFLAFSTFKTCSAGVRHWKNETEEIRRSRDCGDDEVSLEVATAMDVEIVCATVGTPWAKLVILVVVWLSFFGLHVLLADKDGQSFIHIKPCAVGYWLITLSQIPLAIGFTLYILYAKHRLYNEDHHENKHMKNIVSQNGISTQPKFIFPVAALLSGIVGGLLGIGGGLLINPVLLQIGVPPQTTAATTCFMVLFSSSMSSAQYLILGMKGVKQALVYAQLCIVGSALGLIMMERVVIKSGRASLIVFMVSIVMALSTVSITSFGAIDVWSDYTDGKYMGFKLPC</sequence>
<dbReference type="EMBL" id="CM037025">
    <property type="protein sequence ID" value="KAH7662226.1"/>
    <property type="molecule type" value="Genomic_DNA"/>
</dbReference>
<name>A0ACB7UP15_DIOAL</name>
<comment type="caution">
    <text evidence="1">The sequence shown here is derived from an EMBL/GenBank/DDBJ whole genome shotgun (WGS) entry which is preliminary data.</text>
</comment>
<organism evidence="1 2">
    <name type="scientific">Dioscorea alata</name>
    <name type="common">Purple yam</name>
    <dbReference type="NCBI Taxonomy" id="55571"/>
    <lineage>
        <taxon>Eukaryota</taxon>
        <taxon>Viridiplantae</taxon>
        <taxon>Streptophyta</taxon>
        <taxon>Embryophyta</taxon>
        <taxon>Tracheophyta</taxon>
        <taxon>Spermatophyta</taxon>
        <taxon>Magnoliopsida</taxon>
        <taxon>Liliopsida</taxon>
        <taxon>Dioscoreales</taxon>
        <taxon>Dioscoreaceae</taxon>
        <taxon>Dioscorea</taxon>
    </lineage>
</organism>
<proteinExistence type="predicted"/>
<evidence type="ECO:0000313" key="2">
    <source>
        <dbReference type="Proteomes" id="UP000827976"/>
    </source>
</evidence>
<protein>
    <submittedName>
        <fullName evidence="1">Transmembrane protein TauE-like protein</fullName>
    </submittedName>
</protein>
<keyword evidence="2" id="KW-1185">Reference proteome</keyword>
<evidence type="ECO:0000313" key="1">
    <source>
        <dbReference type="EMBL" id="KAH7662226.1"/>
    </source>
</evidence>